<dbReference type="SFLD" id="SFLDS00003">
    <property type="entry name" value="Haloacid_Dehalogenase"/>
    <property type="match status" value="1"/>
</dbReference>
<organism evidence="1 2">
    <name type="scientific">Dyadobacter linearis</name>
    <dbReference type="NCBI Taxonomy" id="2823330"/>
    <lineage>
        <taxon>Bacteria</taxon>
        <taxon>Pseudomonadati</taxon>
        <taxon>Bacteroidota</taxon>
        <taxon>Cytophagia</taxon>
        <taxon>Cytophagales</taxon>
        <taxon>Spirosomataceae</taxon>
        <taxon>Dyadobacter</taxon>
    </lineage>
</organism>
<keyword evidence="2" id="KW-1185">Reference proteome</keyword>
<dbReference type="Gene3D" id="1.10.150.240">
    <property type="entry name" value="Putative phosphatase, domain 2"/>
    <property type="match status" value="1"/>
</dbReference>
<dbReference type="InterPro" id="IPR023214">
    <property type="entry name" value="HAD_sf"/>
</dbReference>
<dbReference type="GO" id="GO:0016787">
    <property type="term" value="F:hydrolase activity"/>
    <property type="evidence" value="ECO:0007669"/>
    <property type="project" value="UniProtKB-KW"/>
</dbReference>
<comment type="caution">
    <text evidence="1">The sequence shown here is derived from an EMBL/GenBank/DDBJ whole genome shotgun (WGS) entry which is preliminary data.</text>
</comment>
<dbReference type="SFLD" id="SFLDG01129">
    <property type="entry name" value="C1.5:_HAD__Beta-PGM__Phosphata"/>
    <property type="match status" value="1"/>
</dbReference>
<sequence length="231" mass="26597">MKYTHIFFDLDHTLWDFEKNSSESLEEIFHRLALEQHGVTSKDAFITCFLKINTALWDAFDRGQLHHTYIREQRFKLVFAELGVHCPDNHDEIGEMYLRALPDKKHLLEGALDLLTYAQAAGYRMHIITNGFNEIQVRKIASSQISHFFENVISFDNANARKPDRRIFEFAMQTAGASAEESIMVGDNWVADIMGAKQVGIDTVYLNPAGLQFDEAPTYDIRRLEELLLIL</sequence>
<dbReference type="RefSeq" id="WP_215236287.1">
    <property type="nucleotide sequence ID" value="NZ_CAJRAU010000010.1"/>
</dbReference>
<dbReference type="NCBIfam" id="TIGR01549">
    <property type="entry name" value="HAD-SF-IA-v1"/>
    <property type="match status" value="1"/>
</dbReference>
<dbReference type="SUPFAM" id="SSF56784">
    <property type="entry name" value="HAD-like"/>
    <property type="match status" value="1"/>
</dbReference>
<dbReference type="EMBL" id="CAJRAU010000010">
    <property type="protein sequence ID" value="CAG5074311.1"/>
    <property type="molecule type" value="Genomic_DNA"/>
</dbReference>
<keyword evidence="1" id="KW-0378">Hydrolase</keyword>
<evidence type="ECO:0000313" key="2">
    <source>
        <dbReference type="Proteomes" id="UP000679725"/>
    </source>
</evidence>
<protein>
    <submittedName>
        <fullName evidence="1">HAD-hydrolase YfnB</fullName>
        <ecNumber evidence="1">3.-.-.-</ecNumber>
    </submittedName>
</protein>
<dbReference type="PANTHER" id="PTHR47478">
    <property type="match status" value="1"/>
</dbReference>
<dbReference type="InterPro" id="IPR041492">
    <property type="entry name" value="HAD_2"/>
</dbReference>
<proteinExistence type="predicted"/>
<dbReference type="PRINTS" id="PR00413">
    <property type="entry name" value="HADHALOGNASE"/>
</dbReference>
<accession>A0ABM8UXE4</accession>
<dbReference type="InterPro" id="IPR011951">
    <property type="entry name" value="HAD-SF_hydro_IA_YjjG/PynA"/>
</dbReference>
<dbReference type="Gene3D" id="3.40.50.1000">
    <property type="entry name" value="HAD superfamily/HAD-like"/>
    <property type="match status" value="1"/>
</dbReference>
<evidence type="ECO:0000313" key="1">
    <source>
        <dbReference type="EMBL" id="CAG5074311.1"/>
    </source>
</evidence>
<dbReference type="InterPro" id="IPR023198">
    <property type="entry name" value="PGP-like_dom2"/>
</dbReference>
<dbReference type="Pfam" id="PF13419">
    <property type="entry name" value="HAD_2"/>
    <property type="match status" value="1"/>
</dbReference>
<dbReference type="InterPro" id="IPR052550">
    <property type="entry name" value="Pyrimidine_5'-ntase_YjjG"/>
</dbReference>
<reference evidence="1 2" key="1">
    <citation type="submission" date="2021-04" db="EMBL/GenBank/DDBJ databases">
        <authorList>
            <person name="Rodrigo-Torres L."/>
            <person name="Arahal R. D."/>
            <person name="Lucena T."/>
        </authorList>
    </citation>
    <scope>NUCLEOTIDE SEQUENCE [LARGE SCALE GENOMIC DNA]</scope>
    <source>
        <strain evidence="1 2">CECT 9623</strain>
    </source>
</reference>
<dbReference type="NCBIfam" id="TIGR02254">
    <property type="entry name" value="YjjG_YfnB"/>
    <property type="match status" value="1"/>
</dbReference>
<dbReference type="Proteomes" id="UP000679725">
    <property type="component" value="Unassembled WGS sequence"/>
</dbReference>
<name>A0ABM8UXE4_9BACT</name>
<dbReference type="InterPro" id="IPR036412">
    <property type="entry name" value="HAD-like_sf"/>
</dbReference>
<dbReference type="PANTHER" id="PTHR47478:SF1">
    <property type="entry name" value="PYRIMIDINE 5'-NUCLEOTIDASE YJJG"/>
    <property type="match status" value="1"/>
</dbReference>
<dbReference type="EC" id="3.-.-.-" evidence="1"/>
<gene>
    <name evidence="1" type="primary">yfnB</name>
    <name evidence="1" type="ORF">DYBT9623_05036</name>
</gene>
<dbReference type="InterPro" id="IPR006439">
    <property type="entry name" value="HAD-SF_hydro_IA"/>
</dbReference>